<dbReference type="InterPro" id="IPR032694">
    <property type="entry name" value="CopC/D"/>
</dbReference>
<comment type="subcellular location">
    <subcellularLocation>
        <location evidence="1">Cell membrane</location>
        <topology evidence="1">Multi-pass membrane protein</topology>
    </subcellularLocation>
</comment>
<name>A0A3S0JSP6_9BACI</name>
<feature type="transmembrane region" description="Helical" evidence="6">
    <location>
        <begin position="340"/>
        <end position="360"/>
    </location>
</feature>
<dbReference type="RefSeq" id="WP_126295387.1">
    <property type="nucleotide sequence ID" value="NZ_RXNR01000051.1"/>
</dbReference>
<evidence type="ECO:0000256" key="1">
    <source>
        <dbReference type="ARBA" id="ARBA00004651"/>
    </source>
</evidence>
<dbReference type="Proteomes" id="UP000276349">
    <property type="component" value="Unassembled WGS sequence"/>
</dbReference>
<dbReference type="OrthoDB" id="2387346at2"/>
<dbReference type="GO" id="GO:0006825">
    <property type="term" value="P:copper ion transport"/>
    <property type="evidence" value="ECO:0007669"/>
    <property type="project" value="InterPro"/>
</dbReference>
<dbReference type="PANTHER" id="PTHR34820">
    <property type="entry name" value="INNER MEMBRANE PROTEIN YEBZ"/>
    <property type="match status" value="1"/>
</dbReference>
<evidence type="ECO:0000256" key="2">
    <source>
        <dbReference type="ARBA" id="ARBA00022475"/>
    </source>
</evidence>
<evidence type="ECO:0000259" key="7">
    <source>
        <dbReference type="Pfam" id="PF05425"/>
    </source>
</evidence>
<keyword evidence="2" id="KW-1003">Cell membrane</keyword>
<feature type="transmembrane region" description="Helical" evidence="6">
    <location>
        <begin position="112"/>
        <end position="130"/>
    </location>
</feature>
<gene>
    <name evidence="8" type="ORF">EKG35_15160</name>
</gene>
<evidence type="ECO:0000256" key="6">
    <source>
        <dbReference type="SAM" id="Phobius"/>
    </source>
</evidence>
<accession>A0A3S0JSP6</accession>
<evidence type="ECO:0000256" key="4">
    <source>
        <dbReference type="ARBA" id="ARBA00022989"/>
    </source>
</evidence>
<evidence type="ECO:0000256" key="3">
    <source>
        <dbReference type="ARBA" id="ARBA00022692"/>
    </source>
</evidence>
<dbReference type="GO" id="GO:0005886">
    <property type="term" value="C:plasma membrane"/>
    <property type="evidence" value="ECO:0007669"/>
    <property type="project" value="UniProtKB-SubCell"/>
</dbReference>
<feature type="transmembrane region" description="Helical" evidence="6">
    <location>
        <begin position="214"/>
        <end position="234"/>
    </location>
</feature>
<feature type="transmembrane region" description="Helical" evidence="6">
    <location>
        <begin position="6"/>
        <end position="28"/>
    </location>
</feature>
<keyword evidence="9" id="KW-1185">Reference proteome</keyword>
<organism evidence="8 9">
    <name type="scientific">Lysinibacillus telephonicus</name>
    <dbReference type="NCBI Taxonomy" id="1714840"/>
    <lineage>
        <taxon>Bacteria</taxon>
        <taxon>Bacillati</taxon>
        <taxon>Bacillota</taxon>
        <taxon>Bacilli</taxon>
        <taxon>Bacillales</taxon>
        <taxon>Bacillaceae</taxon>
        <taxon>Lysinibacillus</taxon>
    </lineage>
</organism>
<dbReference type="PANTHER" id="PTHR34820:SF4">
    <property type="entry name" value="INNER MEMBRANE PROTEIN YEBZ"/>
    <property type="match status" value="1"/>
</dbReference>
<dbReference type="Pfam" id="PF05425">
    <property type="entry name" value="CopD"/>
    <property type="match status" value="1"/>
</dbReference>
<feature type="transmembrane region" description="Helical" evidence="6">
    <location>
        <begin position="87"/>
        <end position="105"/>
    </location>
</feature>
<dbReference type="EMBL" id="RXNR01000051">
    <property type="protein sequence ID" value="RTQ90302.1"/>
    <property type="molecule type" value="Genomic_DNA"/>
</dbReference>
<keyword evidence="3 6" id="KW-0812">Transmembrane</keyword>
<feature type="transmembrane region" description="Helical" evidence="6">
    <location>
        <begin position="314"/>
        <end position="333"/>
    </location>
</feature>
<comment type="caution">
    <text evidence="8">The sequence shown here is derived from an EMBL/GenBank/DDBJ whole genome shotgun (WGS) entry which is preliminary data.</text>
</comment>
<reference evidence="8 9" key="1">
    <citation type="submission" date="2018-12" db="EMBL/GenBank/DDBJ databases">
        <authorList>
            <person name="Yu L."/>
        </authorList>
    </citation>
    <scope>NUCLEOTIDE SEQUENCE [LARGE SCALE GENOMIC DNA]</scope>
    <source>
        <strain evidence="8 9">S5H2222</strain>
    </source>
</reference>
<feature type="domain" description="Copper resistance protein D" evidence="7">
    <location>
        <begin position="176"/>
        <end position="272"/>
    </location>
</feature>
<feature type="transmembrane region" description="Helical" evidence="6">
    <location>
        <begin position="150"/>
        <end position="167"/>
    </location>
</feature>
<evidence type="ECO:0000313" key="9">
    <source>
        <dbReference type="Proteomes" id="UP000276349"/>
    </source>
</evidence>
<proteinExistence type="predicted"/>
<evidence type="ECO:0000313" key="8">
    <source>
        <dbReference type="EMBL" id="RTQ90302.1"/>
    </source>
</evidence>
<feature type="transmembrane region" description="Helical" evidence="6">
    <location>
        <begin position="179"/>
        <end position="202"/>
    </location>
</feature>
<keyword evidence="5 6" id="KW-0472">Membrane</keyword>
<dbReference type="InterPro" id="IPR008457">
    <property type="entry name" value="Cu-R_CopD_dom"/>
</dbReference>
<keyword evidence="4 6" id="KW-1133">Transmembrane helix</keyword>
<dbReference type="AlphaFoldDB" id="A0A3S0JSP6"/>
<sequence>MFVLIIISQILMYLCFSFILGSFLLSLVPKTHRPNINFPQKGLIAGIAGIAIFSFFPVLEIILYLAPRIGVLEALQSILLTFEVGKAWVFTLIISIILLIFVCLFDYQQKAINSYIGILFTLILILSIGWTSHASSIDHVWGFISDTLHLTAVSVWVGILIVISWFSTNHVNWLNFLKWFSPVAFACFVSTLITGLILMTFVVPDYANSWLAPYGQALLIKHLLIIPLLLYAVINSIFIKKRLHDSTDFNPRPWAKMESIIILLIFSATALLGQESPPKEAGSSPDNTSKLFDFIYNGQAQQEMTVQLALNPTSASFIALAILFSMLMIASFIKKAPAIMSFLMSVLLVVCAYFSLMLSIV</sequence>
<evidence type="ECO:0000256" key="5">
    <source>
        <dbReference type="ARBA" id="ARBA00023136"/>
    </source>
</evidence>
<feature type="transmembrane region" description="Helical" evidence="6">
    <location>
        <begin position="43"/>
        <end position="67"/>
    </location>
</feature>
<protein>
    <submittedName>
        <fullName evidence="8">Copper resistance protein CopD</fullName>
    </submittedName>
</protein>